<keyword evidence="3" id="KW-1185">Reference proteome</keyword>
<dbReference type="RefSeq" id="WP_076363042.1">
    <property type="nucleotide sequence ID" value="NZ_FTOM01000001.1"/>
</dbReference>
<dbReference type="NCBIfam" id="TIGR03798">
    <property type="entry name" value="leader_Nif11"/>
    <property type="match status" value="1"/>
</dbReference>
<dbReference type="Pfam" id="PF07862">
    <property type="entry name" value="Nif11"/>
    <property type="match status" value="1"/>
</dbReference>
<evidence type="ECO:0000313" key="2">
    <source>
        <dbReference type="EMBL" id="SIS50620.1"/>
    </source>
</evidence>
<dbReference type="OrthoDB" id="516068at2"/>
<dbReference type="InterPro" id="IPR022516">
    <property type="entry name" value="CHP03798_Ocin"/>
</dbReference>
<dbReference type="EMBL" id="FTOM01000001">
    <property type="protein sequence ID" value="SIS50620.1"/>
    <property type="molecule type" value="Genomic_DNA"/>
</dbReference>
<organism evidence="2 3">
    <name type="scientific">Phaeovulum vinaykumarii</name>
    <dbReference type="NCBI Taxonomy" id="407234"/>
    <lineage>
        <taxon>Bacteria</taxon>
        <taxon>Pseudomonadati</taxon>
        <taxon>Pseudomonadota</taxon>
        <taxon>Alphaproteobacteria</taxon>
        <taxon>Rhodobacterales</taxon>
        <taxon>Paracoccaceae</taxon>
        <taxon>Phaeovulum</taxon>
    </lineage>
</organism>
<dbReference type="Proteomes" id="UP000186098">
    <property type="component" value="Unassembled WGS sequence"/>
</dbReference>
<gene>
    <name evidence="2" type="ORF">SAMN05421795_101170</name>
</gene>
<dbReference type="STRING" id="407234.SAMN05421795_101170"/>
<dbReference type="AlphaFoldDB" id="A0A1N7JMT8"/>
<evidence type="ECO:0000259" key="1">
    <source>
        <dbReference type="Pfam" id="PF07862"/>
    </source>
</evidence>
<proteinExistence type="predicted"/>
<dbReference type="InterPro" id="IPR012903">
    <property type="entry name" value="Nif11"/>
</dbReference>
<feature type="domain" description="Nif11" evidence="1">
    <location>
        <begin position="1"/>
        <end position="48"/>
    </location>
</feature>
<reference evidence="3" key="1">
    <citation type="submission" date="2017-01" db="EMBL/GenBank/DDBJ databases">
        <authorList>
            <person name="Varghese N."/>
            <person name="Submissions S."/>
        </authorList>
    </citation>
    <scope>NUCLEOTIDE SEQUENCE [LARGE SCALE GENOMIC DNA]</scope>
    <source>
        <strain evidence="3">DSM 18714</strain>
    </source>
</reference>
<evidence type="ECO:0000313" key="3">
    <source>
        <dbReference type="Proteomes" id="UP000186098"/>
    </source>
</evidence>
<sequence length="73" mass="8124">MSKHSAERFVLDMRQSAQMLEQFSRLSDPAARARAARDLGYDFTPEELAVARREAGLDAIGEIPFAARSERVG</sequence>
<accession>A0A1N7JMT8</accession>
<name>A0A1N7JMT8_9RHOB</name>
<protein>
    <submittedName>
        <fullName evidence="2">Nif11-like leader peptide domain-containing protein</fullName>
    </submittedName>
</protein>